<keyword evidence="3" id="KW-0472">Membrane</keyword>
<name>A0A7X3G8G1_9STRE</name>
<dbReference type="InterPro" id="IPR002123">
    <property type="entry name" value="Plipid/glycerol_acylTrfase"/>
</dbReference>
<dbReference type="GO" id="GO:0003841">
    <property type="term" value="F:1-acylglycerol-3-phosphate O-acyltransferase activity"/>
    <property type="evidence" value="ECO:0007669"/>
    <property type="project" value="TreeGrafter"/>
</dbReference>
<dbReference type="CDD" id="cd07989">
    <property type="entry name" value="LPLAT_AGPAT-like"/>
    <property type="match status" value="1"/>
</dbReference>
<accession>A0A7X3G8G1</accession>
<dbReference type="SUPFAM" id="SSF69593">
    <property type="entry name" value="Glycerol-3-phosphate (1)-acyltransferase"/>
    <property type="match status" value="1"/>
</dbReference>
<dbReference type="GO" id="GO:0006654">
    <property type="term" value="P:phosphatidic acid biosynthetic process"/>
    <property type="evidence" value="ECO:0007669"/>
    <property type="project" value="TreeGrafter"/>
</dbReference>
<feature type="domain" description="Phospholipid/glycerol acyltransferase" evidence="4">
    <location>
        <begin position="36"/>
        <end position="146"/>
    </location>
</feature>
<keyword evidence="1 5" id="KW-0808">Transferase</keyword>
<comment type="caution">
    <text evidence="5">The sequence shown here is derived from an EMBL/GenBank/DDBJ whole genome shotgun (WGS) entry which is preliminary data.</text>
</comment>
<organism evidence="5 6">
    <name type="scientific">Streptococcus danieliae</name>
    <dbReference type="NCBI Taxonomy" id="747656"/>
    <lineage>
        <taxon>Bacteria</taxon>
        <taxon>Bacillati</taxon>
        <taxon>Bacillota</taxon>
        <taxon>Bacilli</taxon>
        <taxon>Lactobacillales</taxon>
        <taxon>Streptococcaceae</taxon>
        <taxon>Streptococcus</taxon>
    </lineage>
</organism>
<sequence length="245" mass="27750">MFYAYLRSLVALLLWAVNGPTRYENLDKLPDPESNYVLVAPHKTLWDPVYLAFAARPKRFIIMAKQELFRNRVLGWWIRMCGAFPVDRENPSQEVLKYPVRMLRKSAFSLMLFPSGSRHSSELKGGVAVIAKTAKVPIVPAFYQGPTSIGGLLKGEPVTIRIGDSLDISDIKRMNADGVNRVAERIQASFQQLEAEIQPQKRSLLTWLLLPIRLVVLLLVVVLILLTVLFSWIASFVYQPNLDVD</sequence>
<evidence type="ECO:0000313" key="6">
    <source>
        <dbReference type="Proteomes" id="UP000461595"/>
    </source>
</evidence>
<keyword evidence="3" id="KW-0812">Transmembrane</keyword>
<dbReference type="Pfam" id="PF01553">
    <property type="entry name" value="Acyltransferase"/>
    <property type="match status" value="1"/>
</dbReference>
<dbReference type="OrthoDB" id="9803035at2"/>
<keyword evidence="2 5" id="KW-0012">Acyltransferase</keyword>
<evidence type="ECO:0000259" key="4">
    <source>
        <dbReference type="SMART" id="SM00563"/>
    </source>
</evidence>
<protein>
    <submittedName>
        <fullName evidence="5">1-acyl-sn-glycerol-3-phosphate acyltransferase</fullName>
    </submittedName>
</protein>
<dbReference type="SMART" id="SM00563">
    <property type="entry name" value="PlsC"/>
    <property type="match status" value="1"/>
</dbReference>
<dbReference type="PANTHER" id="PTHR10434:SF40">
    <property type="entry name" value="1-ACYL-SN-GLYCEROL-3-PHOSPHATE ACYLTRANSFERASE"/>
    <property type="match status" value="1"/>
</dbReference>
<proteinExistence type="predicted"/>
<evidence type="ECO:0000256" key="1">
    <source>
        <dbReference type="ARBA" id="ARBA00022679"/>
    </source>
</evidence>
<dbReference type="PANTHER" id="PTHR10434">
    <property type="entry name" value="1-ACYL-SN-GLYCEROL-3-PHOSPHATE ACYLTRANSFERASE"/>
    <property type="match status" value="1"/>
</dbReference>
<keyword evidence="3" id="KW-1133">Transmembrane helix</keyword>
<feature type="transmembrane region" description="Helical" evidence="3">
    <location>
        <begin position="207"/>
        <end position="233"/>
    </location>
</feature>
<dbReference type="RefSeq" id="WP_160332153.1">
    <property type="nucleotide sequence ID" value="NZ_WSRS01000006.1"/>
</dbReference>
<gene>
    <name evidence="5" type="ORF">E5983_01490</name>
</gene>
<dbReference type="EMBL" id="WSRS01000006">
    <property type="protein sequence ID" value="MVX58326.1"/>
    <property type="molecule type" value="Genomic_DNA"/>
</dbReference>
<dbReference type="Proteomes" id="UP000461595">
    <property type="component" value="Unassembled WGS sequence"/>
</dbReference>
<evidence type="ECO:0000256" key="2">
    <source>
        <dbReference type="ARBA" id="ARBA00023315"/>
    </source>
</evidence>
<reference evidence="5 6" key="1">
    <citation type="submission" date="2019-12" db="EMBL/GenBank/DDBJ databases">
        <title>Microbes associate with the intestines of laboratory mice.</title>
        <authorList>
            <person name="Navarre W."/>
            <person name="Wong E."/>
        </authorList>
    </citation>
    <scope>NUCLEOTIDE SEQUENCE [LARGE SCALE GENOMIC DNA]</scope>
    <source>
        <strain evidence="5 6">NM51_B2-22</strain>
    </source>
</reference>
<evidence type="ECO:0000256" key="3">
    <source>
        <dbReference type="SAM" id="Phobius"/>
    </source>
</evidence>
<evidence type="ECO:0000313" key="5">
    <source>
        <dbReference type="EMBL" id="MVX58326.1"/>
    </source>
</evidence>
<dbReference type="AlphaFoldDB" id="A0A7X3G8G1"/>